<sequence>MSSISAATLVFNNSGFNFENSIIRPNGNLLVTTITSGILLDINIQSESPSSKIVATFGDYGILGIDAVGDDKYAIAAGIPNSGLSPWSNGTVYTVDLSNDQSPEIETAVSIDADLPDGLVTVPTQPDIVLVSDALAGTVIRVNITSGESEITLQDDLLVGNPGVNGLKILDGYVYFVNTDTSYYGKFAITEDGRKSGDIQTISTDASSDDFALDQHGIAYIGPQRNPSVVRVFPNGTATQIAQNAEMGRPCSLTLAEDGIEGYVTTAEGQIFKFEVPAL</sequence>
<dbReference type="Proteomes" id="UP000754883">
    <property type="component" value="Unassembled WGS sequence"/>
</dbReference>
<gene>
    <name evidence="1" type="ORF">CBYS24578_00010332</name>
</gene>
<dbReference type="Gene3D" id="2.120.10.30">
    <property type="entry name" value="TolB, C-terminal domain"/>
    <property type="match status" value="1"/>
</dbReference>
<dbReference type="OrthoDB" id="9977941at2759"/>
<dbReference type="InterPro" id="IPR011042">
    <property type="entry name" value="6-blade_b-propeller_TolB-like"/>
</dbReference>
<dbReference type="SUPFAM" id="SSF63829">
    <property type="entry name" value="Calcium-dependent phosphotriesterase"/>
    <property type="match status" value="1"/>
</dbReference>
<dbReference type="PANTHER" id="PTHR42060">
    <property type="entry name" value="NHL REPEAT-CONTAINING PROTEIN-RELATED"/>
    <property type="match status" value="1"/>
</dbReference>
<evidence type="ECO:0008006" key="3">
    <source>
        <dbReference type="Google" id="ProtNLM"/>
    </source>
</evidence>
<reference evidence="1" key="1">
    <citation type="submission" date="2021-10" db="EMBL/GenBank/DDBJ databases">
        <authorList>
            <person name="Piombo E."/>
        </authorList>
    </citation>
    <scope>NUCLEOTIDE SEQUENCE</scope>
</reference>
<dbReference type="AlphaFoldDB" id="A0A9N9UDR4"/>
<dbReference type="PANTHER" id="PTHR42060:SF1">
    <property type="entry name" value="NHL REPEAT-CONTAINING PROTEIN"/>
    <property type="match status" value="1"/>
</dbReference>
<evidence type="ECO:0000313" key="1">
    <source>
        <dbReference type="EMBL" id="CAG9983331.1"/>
    </source>
</evidence>
<organism evidence="1 2">
    <name type="scientific">Clonostachys byssicola</name>
    <dbReference type="NCBI Taxonomy" id="160290"/>
    <lineage>
        <taxon>Eukaryota</taxon>
        <taxon>Fungi</taxon>
        <taxon>Dikarya</taxon>
        <taxon>Ascomycota</taxon>
        <taxon>Pezizomycotina</taxon>
        <taxon>Sordariomycetes</taxon>
        <taxon>Hypocreomycetidae</taxon>
        <taxon>Hypocreales</taxon>
        <taxon>Bionectriaceae</taxon>
        <taxon>Clonostachys</taxon>
    </lineage>
</organism>
<name>A0A9N9UDR4_9HYPO</name>
<dbReference type="EMBL" id="CABFNO020001361">
    <property type="protein sequence ID" value="CAG9983331.1"/>
    <property type="molecule type" value="Genomic_DNA"/>
</dbReference>
<dbReference type="InterPro" id="IPR052998">
    <property type="entry name" value="Hetero-Diels-Alderase-like"/>
</dbReference>
<evidence type="ECO:0000313" key="2">
    <source>
        <dbReference type="Proteomes" id="UP000754883"/>
    </source>
</evidence>
<accession>A0A9N9UDR4</accession>
<comment type="caution">
    <text evidence="1">The sequence shown here is derived from an EMBL/GenBank/DDBJ whole genome shotgun (WGS) entry which is preliminary data.</text>
</comment>
<keyword evidence="2" id="KW-1185">Reference proteome</keyword>
<proteinExistence type="predicted"/>
<protein>
    <recommendedName>
        <fullName evidence="3">SMP-30/Gluconolactonase/LRE-like region domain-containing protein</fullName>
    </recommendedName>
</protein>